<organism evidence="2 3">
    <name type="scientific">Stichopus japonicus</name>
    <name type="common">Sea cucumber</name>
    <dbReference type="NCBI Taxonomy" id="307972"/>
    <lineage>
        <taxon>Eukaryota</taxon>
        <taxon>Metazoa</taxon>
        <taxon>Echinodermata</taxon>
        <taxon>Eleutherozoa</taxon>
        <taxon>Echinozoa</taxon>
        <taxon>Holothuroidea</taxon>
        <taxon>Aspidochirotacea</taxon>
        <taxon>Aspidochirotida</taxon>
        <taxon>Stichopodidae</taxon>
        <taxon>Apostichopus</taxon>
    </lineage>
</organism>
<accession>A0A2G8KI99</accession>
<evidence type="ECO:0000313" key="2">
    <source>
        <dbReference type="EMBL" id="PIK47731.1"/>
    </source>
</evidence>
<reference evidence="2 3" key="1">
    <citation type="journal article" date="2017" name="PLoS Biol.">
        <title>The sea cucumber genome provides insights into morphological evolution and visceral regeneration.</title>
        <authorList>
            <person name="Zhang X."/>
            <person name="Sun L."/>
            <person name="Yuan J."/>
            <person name="Sun Y."/>
            <person name="Gao Y."/>
            <person name="Zhang L."/>
            <person name="Li S."/>
            <person name="Dai H."/>
            <person name="Hamel J.F."/>
            <person name="Liu C."/>
            <person name="Yu Y."/>
            <person name="Liu S."/>
            <person name="Lin W."/>
            <person name="Guo K."/>
            <person name="Jin S."/>
            <person name="Xu P."/>
            <person name="Storey K.B."/>
            <person name="Huan P."/>
            <person name="Zhang T."/>
            <person name="Zhou Y."/>
            <person name="Zhang J."/>
            <person name="Lin C."/>
            <person name="Li X."/>
            <person name="Xing L."/>
            <person name="Huo D."/>
            <person name="Sun M."/>
            <person name="Wang L."/>
            <person name="Mercier A."/>
            <person name="Li F."/>
            <person name="Yang H."/>
            <person name="Xiang J."/>
        </authorList>
    </citation>
    <scope>NUCLEOTIDE SEQUENCE [LARGE SCALE GENOMIC DNA]</scope>
    <source>
        <strain evidence="2">Shaxun</strain>
        <tissue evidence="2">Muscle</tissue>
    </source>
</reference>
<sequence length="262" mass="27976">MSSNIGRFVGKVAVCTGATQGIGFATAKRLGEEGAKVVVSSRKEKNVKEAVKKLKDLNIDASGVVCHQGQHVDRKRLIDHALSTFGGIDLLYANAGVNPHKGNFLDITEEQWDKLFHVNLKSVFLLIRDVLPHMEKRGGGAIVTNSSANAYVPDITPASLIAGYAISKLAQISMVKILAEPCAEKSIRINAIAPGPINTAFLQGIVPGTDITDVLTNSYVKYLKRAAEPDECAGVVAFLLSPDASYITGDCLTICGGYSHRL</sequence>
<dbReference type="InterPro" id="IPR036291">
    <property type="entry name" value="NAD(P)-bd_dom_sf"/>
</dbReference>
<dbReference type="Pfam" id="PF13561">
    <property type="entry name" value="adh_short_C2"/>
    <property type="match status" value="1"/>
</dbReference>
<evidence type="ECO:0008006" key="4">
    <source>
        <dbReference type="Google" id="ProtNLM"/>
    </source>
</evidence>
<dbReference type="PANTHER" id="PTHR43943:SF2">
    <property type="entry name" value="DEHYDROGENASE_REDUCTASE 4"/>
    <property type="match status" value="1"/>
</dbReference>
<dbReference type="OrthoDB" id="47007at2759"/>
<evidence type="ECO:0000256" key="1">
    <source>
        <dbReference type="ARBA" id="ARBA00006484"/>
    </source>
</evidence>
<dbReference type="InterPro" id="IPR002347">
    <property type="entry name" value="SDR_fam"/>
</dbReference>
<gene>
    <name evidence="2" type="ORF">BSL78_15400</name>
</gene>
<dbReference type="Gene3D" id="3.40.50.720">
    <property type="entry name" value="NAD(P)-binding Rossmann-like Domain"/>
    <property type="match status" value="1"/>
</dbReference>
<dbReference type="EMBL" id="MRZV01000562">
    <property type="protein sequence ID" value="PIK47731.1"/>
    <property type="molecule type" value="Genomic_DNA"/>
</dbReference>
<dbReference type="Proteomes" id="UP000230750">
    <property type="component" value="Unassembled WGS sequence"/>
</dbReference>
<dbReference type="SUPFAM" id="SSF51735">
    <property type="entry name" value="NAD(P)-binding Rossmann-fold domains"/>
    <property type="match status" value="1"/>
</dbReference>
<dbReference type="AlphaFoldDB" id="A0A2G8KI99"/>
<dbReference type="FunFam" id="3.40.50.720:FF:000084">
    <property type="entry name" value="Short-chain dehydrogenase reductase"/>
    <property type="match status" value="1"/>
</dbReference>
<dbReference type="PANTHER" id="PTHR43943">
    <property type="entry name" value="DEHYDROGENASE/REDUCTASE (SDR FAMILY) MEMBER 4"/>
    <property type="match status" value="1"/>
</dbReference>
<proteinExistence type="inferred from homology"/>
<comment type="similarity">
    <text evidence="1">Belongs to the short-chain dehydrogenases/reductases (SDR) family.</text>
</comment>
<dbReference type="PRINTS" id="PR00081">
    <property type="entry name" value="GDHRDH"/>
</dbReference>
<protein>
    <recommendedName>
        <fullName evidence="4">Dehydrogenase/reductase SDR family member 4</fullName>
    </recommendedName>
</protein>
<dbReference type="STRING" id="307972.A0A2G8KI99"/>
<evidence type="ECO:0000313" key="3">
    <source>
        <dbReference type="Proteomes" id="UP000230750"/>
    </source>
</evidence>
<name>A0A2G8KI99_STIJA</name>
<dbReference type="GO" id="GO:0004090">
    <property type="term" value="F:carbonyl reductase (NADPH) activity"/>
    <property type="evidence" value="ECO:0007669"/>
    <property type="project" value="TreeGrafter"/>
</dbReference>
<comment type="caution">
    <text evidence="2">The sequence shown here is derived from an EMBL/GenBank/DDBJ whole genome shotgun (WGS) entry which is preliminary data.</text>
</comment>
<keyword evidence="3" id="KW-1185">Reference proteome</keyword>